<evidence type="ECO:0000256" key="7">
    <source>
        <dbReference type="ARBA" id="ARBA00022917"/>
    </source>
</evidence>
<evidence type="ECO:0000313" key="18">
    <source>
        <dbReference type="Proteomes" id="UP000185487"/>
    </source>
</evidence>
<dbReference type="AlphaFoldDB" id="A0AAE8L738"/>
<dbReference type="SUPFAM" id="SSF47323">
    <property type="entry name" value="Anticodon-binding domain of a subclass of class I aminoacyl-tRNA synthetases"/>
    <property type="match status" value="1"/>
</dbReference>
<proteinExistence type="inferred from homology"/>
<evidence type="ECO:0000256" key="12">
    <source>
        <dbReference type="HAMAP-Rule" id="MF_02004"/>
    </source>
</evidence>
<dbReference type="PANTHER" id="PTHR11946">
    <property type="entry name" value="VALYL-TRNA SYNTHETASES"/>
    <property type="match status" value="1"/>
</dbReference>
<dbReference type="InterPro" id="IPR014729">
    <property type="entry name" value="Rossmann-like_a/b/a_fold"/>
</dbReference>
<evidence type="ECO:0000256" key="2">
    <source>
        <dbReference type="ARBA" id="ARBA00011245"/>
    </source>
</evidence>
<keyword evidence="3 12" id="KW-0963">Cytoplasm</keyword>
<feature type="binding site" evidence="12">
    <location>
        <position position="551"/>
    </location>
    <ligand>
        <name>ATP</name>
        <dbReference type="ChEBI" id="CHEBI:30616"/>
    </ligand>
</feature>
<dbReference type="InterPro" id="IPR002303">
    <property type="entry name" value="Valyl-tRNA_ligase"/>
</dbReference>
<comment type="domain">
    <text evidence="12">ValRS has two distinct active sites: one for aminoacylation and one for editing. The misactivated threonine is translocated from the active site to the editing site.</text>
</comment>
<keyword evidence="5 12" id="KW-0547">Nucleotide-binding</keyword>
<dbReference type="PROSITE" id="PS00178">
    <property type="entry name" value="AA_TRNA_LIGASE_I"/>
    <property type="match status" value="1"/>
</dbReference>
<dbReference type="Gene3D" id="1.10.730.10">
    <property type="entry name" value="Isoleucyl-tRNA Synthetase, Domain 1"/>
    <property type="match status" value="1"/>
</dbReference>
<dbReference type="EMBL" id="CP015367">
    <property type="protein sequence ID" value="APT34022.1"/>
    <property type="molecule type" value="Genomic_DNA"/>
</dbReference>
<keyword evidence="6 12" id="KW-0067">ATP-binding</keyword>
<dbReference type="PRINTS" id="PR00986">
    <property type="entry name" value="TRNASYNTHVAL"/>
</dbReference>
<dbReference type="InterPro" id="IPR033705">
    <property type="entry name" value="Anticodon_Ia_Val"/>
</dbReference>
<dbReference type="InterPro" id="IPR010978">
    <property type="entry name" value="tRNA-bd_arm"/>
</dbReference>
<dbReference type="SUPFAM" id="SSF52374">
    <property type="entry name" value="Nucleotidylyl transferase"/>
    <property type="match status" value="1"/>
</dbReference>
<feature type="domain" description="Methionyl/Valyl/Leucyl/Isoleucyl-tRNA synthetase anticodon-binding" evidence="14">
    <location>
        <begin position="630"/>
        <end position="779"/>
    </location>
</feature>
<evidence type="ECO:0000256" key="8">
    <source>
        <dbReference type="ARBA" id="ARBA00023054"/>
    </source>
</evidence>
<dbReference type="FunFam" id="1.10.287.380:FF:000001">
    <property type="entry name" value="Valine--tRNA ligase"/>
    <property type="match status" value="1"/>
</dbReference>
<comment type="similarity">
    <text evidence="11 12">Belongs to the class-I aminoacyl-tRNA synthetase family. ValS type 1 subfamily.</text>
</comment>
<organism evidence="17 19">
    <name type="scientific">Methylobacterium phyllosphaerae</name>
    <dbReference type="NCBI Taxonomy" id="418223"/>
    <lineage>
        <taxon>Bacteria</taxon>
        <taxon>Pseudomonadati</taxon>
        <taxon>Pseudomonadota</taxon>
        <taxon>Alphaproteobacteria</taxon>
        <taxon>Hyphomicrobiales</taxon>
        <taxon>Methylobacteriaceae</taxon>
        <taxon>Methylobacterium</taxon>
    </lineage>
</organism>
<dbReference type="InterPro" id="IPR013155">
    <property type="entry name" value="M/V/L/I-tRNA-synth_anticd-bd"/>
</dbReference>
<evidence type="ECO:0000256" key="5">
    <source>
        <dbReference type="ARBA" id="ARBA00022741"/>
    </source>
</evidence>
<dbReference type="PANTHER" id="PTHR11946:SF93">
    <property type="entry name" value="VALINE--TRNA LIGASE, CHLOROPLASTIC_MITOCHONDRIAL 2"/>
    <property type="match status" value="1"/>
</dbReference>
<evidence type="ECO:0000313" key="19">
    <source>
        <dbReference type="Proteomes" id="UP000199140"/>
    </source>
</evidence>
<dbReference type="GO" id="GO:0006438">
    <property type="term" value="P:valyl-tRNA aminoacylation"/>
    <property type="evidence" value="ECO:0007669"/>
    <property type="project" value="UniProtKB-UniRule"/>
</dbReference>
<name>A0AAE8L738_9HYPH</name>
<dbReference type="Pfam" id="PF08264">
    <property type="entry name" value="Anticodon_1"/>
    <property type="match status" value="1"/>
</dbReference>
<reference evidence="16 18" key="1">
    <citation type="submission" date="2016-04" db="EMBL/GenBank/DDBJ databases">
        <title>Complete genome sequencing and analysis of CBMB27, Methylobacterium phyllosphaerae isolated from leaf tissues of rice (Oryza sativa L.).</title>
        <authorList>
            <person name="Lee Y."/>
            <person name="Hwangbo K."/>
            <person name="Chung H."/>
            <person name="Yoo J."/>
            <person name="Kim K.Y."/>
            <person name="Sa T.M."/>
            <person name="Um Y."/>
            <person name="Madhaiyan M."/>
        </authorList>
    </citation>
    <scope>NUCLEOTIDE SEQUENCE [LARGE SCALE GENOMIC DNA]</scope>
    <source>
        <strain evidence="16 18">CBMB27</strain>
    </source>
</reference>
<comment type="subunit">
    <text evidence="2 12">Monomer.</text>
</comment>
<evidence type="ECO:0000313" key="17">
    <source>
        <dbReference type="EMBL" id="SFH06573.1"/>
    </source>
</evidence>
<dbReference type="InterPro" id="IPR037118">
    <property type="entry name" value="Val-tRNA_synth_C_sf"/>
</dbReference>
<dbReference type="SUPFAM" id="SSF46589">
    <property type="entry name" value="tRNA-binding arm"/>
    <property type="match status" value="1"/>
</dbReference>
<dbReference type="Pfam" id="PF00133">
    <property type="entry name" value="tRNA-synt_1"/>
    <property type="match status" value="1"/>
</dbReference>
<dbReference type="Proteomes" id="UP000199140">
    <property type="component" value="Unassembled WGS sequence"/>
</dbReference>
<dbReference type="SUPFAM" id="SSF50677">
    <property type="entry name" value="ValRS/IleRS/LeuRS editing domain"/>
    <property type="match status" value="1"/>
</dbReference>
<sequence length="905" mass="100270">MMDKTFEPTSVEARISAAWAEADAFRAGRPERAGAPPYCIVIPPPNVTGSLHMGHALNNTLQDILCRFERMRGKDVLWQPGTDHAGIATQMVVERRMMEHQEPGRREIGRAAFVEKVWAWKAESGGAIVNQLKRLGASCDWSRERFTMDEGLSRAVLKTFVDLHRQGLIYRDKRLVNWDPKFQTAISDLEVQQIETKGHLWHFDYPVVDETGTETGAVITVATTRPETMLGDTGVAVHPEDERYTALVGKRVRLPLVGRLIPIVADTYSDPEKGTGAVKITPAHDFNDFDVGRRQGLGVINILDPEGRMLLEGNAAFFDGTSPEPEALALHGLDRAQARKAVVALMEARGLLRATEPNTHAVPHGDRSGVVIEPYLTDQWYVNVKPLAERALQAVRDGQTKFVPENYEKIFFQWLTNIEPWCISRQLWWGHQIPVWYDAEGGIFVAESEAEALEAAEAKHGRSVALTRDEDVLDTWFSSALWPFSTLGWPDSTPELGRFYPTNTLVTGKDILFFWVARMMMMGLHLTDRAPFDTVYLHTLVRDASGAKMSKSKGNVVDPLELIDQVGADALRFTLCALAVQGRDIKLSTDRVQGYRNFATKLWNAARFAELNGCRLDPAFDPRSATGAINRWALTEAARAVDEVTGALEAFRFNDAAAAAYRFVWNIFCDWYLELAKPVLQGEGVDPAIRAETQASVAFLIDQVAKLLHPFMPFLTEELWAIKGAELPERGLLTLASWPDLGGLADAAAEAEVGFVVDLVSQIRSARSETNVPAAAQIPLVMVGAAPEVRARVEAWRDTLLRLARLSDITFAEAPPKNSVQLLVRGSVAALPLEGVVDLAAEVARLKKEQGKAQGEIKKIDAKLGNADFVARAPEEIIEENRERRDSEAARLVKIEEALVRLSGD</sequence>
<evidence type="ECO:0000256" key="3">
    <source>
        <dbReference type="ARBA" id="ARBA00022490"/>
    </source>
</evidence>
<dbReference type="FunFam" id="3.40.50.620:FF:000078">
    <property type="entry name" value="Valine--tRNA ligase, mitochondrial"/>
    <property type="match status" value="1"/>
</dbReference>
<dbReference type="GO" id="GO:0005829">
    <property type="term" value="C:cytosol"/>
    <property type="evidence" value="ECO:0007669"/>
    <property type="project" value="TreeGrafter"/>
</dbReference>
<dbReference type="HAMAP" id="MF_02004">
    <property type="entry name" value="Val_tRNA_synth_type1"/>
    <property type="match status" value="1"/>
</dbReference>
<comment type="function">
    <text evidence="12">Catalyzes the attachment of valine to tRNA(Val). As ValRS can inadvertently accommodate and process structurally similar amino acids such as threonine, to avoid such errors, it has a 'posttransfer' editing activity that hydrolyzes mischarged Thr-tRNA(Val) in a tRNA-dependent manner.</text>
</comment>
<dbReference type="InterPro" id="IPR019499">
    <property type="entry name" value="Val-tRNA_synth_tRNA-bd"/>
</dbReference>
<evidence type="ECO:0000313" key="16">
    <source>
        <dbReference type="EMBL" id="APT34022.1"/>
    </source>
</evidence>
<evidence type="ECO:0000256" key="6">
    <source>
        <dbReference type="ARBA" id="ARBA00022840"/>
    </source>
</evidence>
<evidence type="ECO:0000259" key="14">
    <source>
        <dbReference type="Pfam" id="PF08264"/>
    </source>
</evidence>
<feature type="domain" description="Aminoacyl-tRNA synthetase class Ia" evidence="13">
    <location>
        <begin position="17"/>
        <end position="588"/>
    </location>
</feature>
<dbReference type="EMBL" id="FOPK01000013">
    <property type="protein sequence ID" value="SFH06573.1"/>
    <property type="molecule type" value="Genomic_DNA"/>
</dbReference>
<evidence type="ECO:0000259" key="15">
    <source>
        <dbReference type="Pfam" id="PF10458"/>
    </source>
</evidence>
<dbReference type="GO" id="GO:0005524">
    <property type="term" value="F:ATP binding"/>
    <property type="evidence" value="ECO:0007669"/>
    <property type="project" value="UniProtKB-UniRule"/>
</dbReference>
<dbReference type="Gene3D" id="1.10.287.380">
    <property type="entry name" value="Valyl-tRNA synthetase, C-terminal domain"/>
    <property type="match status" value="1"/>
</dbReference>
<dbReference type="InterPro" id="IPR009080">
    <property type="entry name" value="tRNAsynth_Ia_anticodon-bd"/>
</dbReference>
<dbReference type="Gene3D" id="3.90.740.10">
    <property type="entry name" value="Valyl/Leucyl/Isoleucyl-tRNA synthetase, editing domain"/>
    <property type="match status" value="1"/>
</dbReference>
<dbReference type="InterPro" id="IPR001412">
    <property type="entry name" value="aa-tRNA-synth_I_CS"/>
</dbReference>
<dbReference type="InterPro" id="IPR009008">
    <property type="entry name" value="Val/Leu/Ile-tRNA-synth_edit"/>
</dbReference>
<comment type="domain">
    <text evidence="12">The C-terminal coiled-coil domain is crucial for aminoacylation activity.</text>
</comment>
<keyword evidence="7 12" id="KW-0648">Protein biosynthesis</keyword>
<dbReference type="KEGG" id="mphy:MCBMB27_04731"/>
<evidence type="ECO:0000256" key="1">
    <source>
        <dbReference type="ARBA" id="ARBA00004496"/>
    </source>
</evidence>
<reference evidence="17 19" key="2">
    <citation type="submission" date="2016-10" db="EMBL/GenBank/DDBJ databases">
        <authorList>
            <person name="Varghese N."/>
            <person name="Submissions S."/>
        </authorList>
    </citation>
    <scope>NUCLEOTIDE SEQUENCE [LARGE SCALE GENOMIC DNA]</scope>
    <source>
        <strain evidence="17 19">CBMB27</strain>
    </source>
</reference>
<dbReference type="Gene3D" id="3.40.50.620">
    <property type="entry name" value="HUPs"/>
    <property type="match status" value="2"/>
</dbReference>
<protein>
    <recommendedName>
        <fullName evidence="12">Valine--tRNA ligase</fullName>
        <ecNumber evidence="12">6.1.1.9</ecNumber>
    </recommendedName>
    <alternativeName>
        <fullName evidence="12">Valyl-tRNA synthetase</fullName>
        <shortName evidence="12">ValRS</shortName>
    </alternativeName>
</protein>
<dbReference type="NCBIfam" id="NF004349">
    <property type="entry name" value="PRK05729.1"/>
    <property type="match status" value="1"/>
</dbReference>
<comment type="catalytic activity">
    <reaction evidence="10 12">
        <text>tRNA(Val) + L-valine + ATP = L-valyl-tRNA(Val) + AMP + diphosphate</text>
        <dbReference type="Rhea" id="RHEA:10704"/>
        <dbReference type="Rhea" id="RHEA-COMP:9672"/>
        <dbReference type="Rhea" id="RHEA-COMP:9708"/>
        <dbReference type="ChEBI" id="CHEBI:30616"/>
        <dbReference type="ChEBI" id="CHEBI:33019"/>
        <dbReference type="ChEBI" id="CHEBI:57762"/>
        <dbReference type="ChEBI" id="CHEBI:78442"/>
        <dbReference type="ChEBI" id="CHEBI:78537"/>
        <dbReference type="ChEBI" id="CHEBI:456215"/>
        <dbReference type="EC" id="6.1.1.9"/>
    </reaction>
</comment>
<evidence type="ECO:0000256" key="9">
    <source>
        <dbReference type="ARBA" id="ARBA00023146"/>
    </source>
</evidence>
<keyword evidence="4 12" id="KW-0436">Ligase</keyword>
<feature type="domain" description="Valyl-tRNA synthetase tRNA-binding arm" evidence="15">
    <location>
        <begin position="838"/>
        <end position="902"/>
    </location>
</feature>
<evidence type="ECO:0000256" key="4">
    <source>
        <dbReference type="ARBA" id="ARBA00022598"/>
    </source>
</evidence>
<keyword evidence="9 12" id="KW-0030">Aminoacyl-tRNA synthetase</keyword>
<dbReference type="RefSeq" id="WP_075381361.1">
    <property type="nucleotide sequence ID" value="NZ_CP015367.1"/>
</dbReference>
<gene>
    <name evidence="12" type="primary">valS</name>
    <name evidence="16" type="ORF">MCBMB27_04731</name>
    <name evidence="17" type="ORF">SAMN05192567_11338</name>
</gene>
<feature type="short sequence motif" description="'KMSKS' region" evidence="12">
    <location>
        <begin position="548"/>
        <end position="552"/>
    </location>
</feature>
<keyword evidence="8 12" id="KW-0175">Coiled coil</keyword>
<accession>A0AAE8L738</accession>
<dbReference type="EC" id="6.1.1.9" evidence="12"/>
<dbReference type="InterPro" id="IPR002300">
    <property type="entry name" value="aa-tRNA-synth_Ia"/>
</dbReference>
<keyword evidence="18" id="KW-1185">Reference proteome</keyword>
<evidence type="ECO:0000256" key="10">
    <source>
        <dbReference type="ARBA" id="ARBA00047552"/>
    </source>
</evidence>
<dbReference type="GO" id="GO:0002161">
    <property type="term" value="F:aminoacyl-tRNA deacylase activity"/>
    <property type="evidence" value="ECO:0007669"/>
    <property type="project" value="InterPro"/>
</dbReference>
<feature type="short sequence motif" description="'HIGH' region" evidence="12">
    <location>
        <begin position="45"/>
        <end position="55"/>
    </location>
</feature>
<dbReference type="FunFam" id="3.40.50.620:FF:000032">
    <property type="entry name" value="Valine--tRNA ligase"/>
    <property type="match status" value="1"/>
</dbReference>
<evidence type="ECO:0000259" key="13">
    <source>
        <dbReference type="Pfam" id="PF00133"/>
    </source>
</evidence>
<dbReference type="CDD" id="cd00817">
    <property type="entry name" value="ValRS_core"/>
    <property type="match status" value="1"/>
</dbReference>
<dbReference type="Proteomes" id="UP000185487">
    <property type="component" value="Chromosome"/>
</dbReference>
<dbReference type="GO" id="GO:0004832">
    <property type="term" value="F:valine-tRNA ligase activity"/>
    <property type="evidence" value="ECO:0007669"/>
    <property type="project" value="UniProtKB-UniRule"/>
</dbReference>
<dbReference type="CDD" id="cd07962">
    <property type="entry name" value="Anticodon_Ia_Val"/>
    <property type="match status" value="1"/>
</dbReference>
<comment type="subcellular location">
    <subcellularLocation>
        <location evidence="1 12">Cytoplasm</location>
    </subcellularLocation>
</comment>
<dbReference type="NCBIfam" id="TIGR00422">
    <property type="entry name" value="valS"/>
    <property type="match status" value="1"/>
</dbReference>
<evidence type="ECO:0000256" key="11">
    <source>
        <dbReference type="ARBA" id="ARBA00060830"/>
    </source>
</evidence>
<dbReference type="Pfam" id="PF10458">
    <property type="entry name" value="Val_tRNA-synt_C"/>
    <property type="match status" value="1"/>
</dbReference>